<accession>A0A068Z9N1</accession>
<evidence type="ECO:0000313" key="2">
    <source>
        <dbReference type="EMBL" id="QLH64455.1"/>
    </source>
</evidence>
<dbReference type="AlphaFoldDB" id="A0A068Z9N1"/>
<geneLocation type="plasmid" evidence="2 3">
    <name>pSsAf2.3-1</name>
</geneLocation>
<name>A0A068Z9N1_9GAMM</name>
<organism evidence="2 3">
    <name type="scientific">Serratia symbiotica</name>
    <dbReference type="NCBI Taxonomy" id="138074"/>
    <lineage>
        <taxon>Bacteria</taxon>
        <taxon>Pseudomonadati</taxon>
        <taxon>Pseudomonadota</taxon>
        <taxon>Gammaproteobacteria</taxon>
        <taxon>Enterobacterales</taxon>
        <taxon>Yersiniaceae</taxon>
        <taxon>Serratia</taxon>
    </lineage>
</organism>
<dbReference type="GeneID" id="93738104"/>
<sequence>MLNKLGERLAKVLDNLGINQAEAAQKTGVSKATISHIIRNNVPTYKNSSALAIGLGINHDWLVFGQGGILNPKTIYVPVLLEYFRLRLFHSELFLEDKTRYLVTERMYGDGLFATVLSDKVLLCSRTPESYLPTERPLGFLLWTERRKTIIHDPEQVQGKRVFLIHETRQYDEWKDFFVD</sequence>
<dbReference type="CDD" id="cd00093">
    <property type="entry name" value="HTH_XRE"/>
    <property type="match status" value="1"/>
</dbReference>
<gene>
    <name evidence="2" type="ORF">SYMBAF_16640</name>
</gene>
<proteinExistence type="predicted"/>
<reference evidence="2 3" key="1">
    <citation type="journal article" date="2014" name="Genome Announc.">
        <title>Whole-Genome Sequence of Serratia symbiotica Strain CWBI-2.3T, a Free-Living Symbiont of the Black Bean Aphid Aphis fabae.</title>
        <authorList>
            <person name="Foray V."/>
            <person name="Grigorescu A.S."/>
            <person name="Sabri A."/>
            <person name="Haubruge E."/>
            <person name="Lognay G."/>
            <person name="Francis F."/>
            <person name="Fauconnier M.L."/>
            <person name="Hance T."/>
            <person name="Thonart P."/>
        </authorList>
    </citation>
    <scope>NUCLEOTIDE SEQUENCE [LARGE SCALE GENOMIC DNA]</scope>
    <source>
        <strain evidence="2">CWBI-2.3</strain>
        <plasmid evidence="2 3">pSsAf2.3-1</plasmid>
    </source>
</reference>
<dbReference type="EMBL" id="CP050856">
    <property type="protein sequence ID" value="QLH64455.1"/>
    <property type="molecule type" value="Genomic_DNA"/>
</dbReference>
<evidence type="ECO:0000313" key="3">
    <source>
        <dbReference type="Proteomes" id="UP000042738"/>
    </source>
</evidence>
<feature type="domain" description="HTH cro/C1-type" evidence="1">
    <location>
        <begin position="9"/>
        <end position="62"/>
    </location>
</feature>
<dbReference type="InterPro" id="IPR010982">
    <property type="entry name" value="Lambda_DNA-bd_dom_sf"/>
</dbReference>
<dbReference type="RefSeq" id="WP_040265217.1">
    <property type="nucleotide sequence ID" value="NZ_CP050856.1"/>
</dbReference>
<protein>
    <submittedName>
        <fullName evidence="2">Helix-turn-helix transcriptional regulator</fullName>
    </submittedName>
</protein>
<dbReference type="SMART" id="SM00530">
    <property type="entry name" value="HTH_XRE"/>
    <property type="match status" value="1"/>
</dbReference>
<dbReference type="GO" id="GO:0003677">
    <property type="term" value="F:DNA binding"/>
    <property type="evidence" value="ECO:0007669"/>
    <property type="project" value="InterPro"/>
</dbReference>
<dbReference type="SUPFAM" id="SSF47413">
    <property type="entry name" value="lambda repressor-like DNA-binding domains"/>
    <property type="match status" value="1"/>
</dbReference>
<dbReference type="Proteomes" id="UP000042738">
    <property type="component" value="Plasmid pSsAf2.3-1"/>
</dbReference>
<dbReference type="Gene3D" id="1.10.260.40">
    <property type="entry name" value="lambda repressor-like DNA-binding domains"/>
    <property type="match status" value="1"/>
</dbReference>
<dbReference type="PROSITE" id="PS50943">
    <property type="entry name" value="HTH_CROC1"/>
    <property type="match status" value="1"/>
</dbReference>
<dbReference type="STRING" id="138074.SYMBAF_220018"/>
<dbReference type="InterPro" id="IPR001387">
    <property type="entry name" value="Cro/C1-type_HTH"/>
</dbReference>
<keyword evidence="2" id="KW-0614">Plasmid</keyword>
<evidence type="ECO:0000259" key="1">
    <source>
        <dbReference type="PROSITE" id="PS50943"/>
    </source>
</evidence>
<dbReference type="Pfam" id="PF01381">
    <property type="entry name" value="HTH_3"/>
    <property type="match status" value="1"/>
</dbReference>